<name>A0A1C7M0U0_GRIFR</name>
<evidence type="ECO:0000313" key="1">
    <source>
        <dbReference type="EMBL" id="OBZ70540.1"/>
    </source>
</evidence>
<proteinExistence type="predicted"/>
<sequence length="185" mass="21202">MPPSSSALSQTITAYAEVAKFPPTVQPSTTSDDFDERHIESFCRMAGFDWAITPNAPYIPSPPPQGRHTQCADGRWGPHDWTIHPQKFDPSMPHRAFVYEQEGPEVDPAFVILEDTVTFSTVNYFSRRGRPLPAFVTSLLSMYRSTVEKARFYEKYRNEQIVNETYEVQNAMYNLESVTMTLEKH</sequence>
<protein>
    <submittedName>
        <fullName evidence="1">Uncharacterized protein</fullName>
    </submittedName>
</protein>
<dbReference type="AlphaFoldDB" id="A0A1C7M0U0"/>
<keyword evidence="2" id="KW-1185">Reference proteome</keyword>
<evidence type="ECO:0000313" key="2">
    <source>
        <dbReference type="Proteomes" id="UP000092993"/>
    </source>
</evidence>
<organism evidence="1 2">
    <name type="scientific">Grifola frondosa</name>
    <name type="common">Maitake</name>
    <name type="synonym">Polyporus frondosus</name>
    <dbReference type="NCBI Taxonomy" id="5627"/>
    <lineage>
        <taxon>Eukaryota</taxon>
        <taxon>Fungi</taxon>
        <taxon>Dikarya</taxon>
        <taxon>Basidiomycota</taxon>
        <taxon>Agaricomycotina</taxon>
        <taxon>Agaricomycetes</taxon>
        <taxon>Polyporales</taxon>
        <taxon>Grifolaceae</taxon>
        <taxon>Grifola</taxon>
    </lineage>
</organism>
<dbReference type="EMBL" id="LUGG01000013">
    <property type="protein sequence ID" value="OBZ70540.1"/>
    <property type="molecule type" value="Genomic_DNA"/>
</dbReference>
<comment type="caution">
    <text evidence="1">The sequence shown here is derived from an EMBL/GenBank/DDBJ whole genome shotgun (WGS) entry which is preliminary data.</text>
</comment>
<dbReference type="Proteomes" id="UP000092993">
    <property type="component" value="Unassembled WGS sequence"/>
</dbReference>
<gene>
    <name evidence="1" type="ORF">A0H81_09004</name>
</gene>
<accession>A0A1C7M0U0</accession>
<dbReference type="OrthoDB" id="2803759at2759"/>
<reference evidence="1 2" key="1">
    <citation type="submission" date="2016-03" db="EMBL/GenBank/DDBJ databases">
        <title>Whole genome sequencing of Grifola frondosa 9006-11.</title>
        <authorList>
            <person name="Min B."/>
            <person name="Park H."/>
            <person name="Kim J.-G."/>
            <person name="Cho H."/>
            <person name="Oh Y.-L."/>
            <person name="Kong W.-S."/>
            <person name="Choi I.-G."/>
        </authorList>
    </citation>
    <scope>NUCLEOTIDE SEQUENCE [LARGE SCALE GENOMIC DNA]</scope>
    <source>
        <strain evidence="1 2">9006-11</strain>
    </source>
</reference>